<evidence type="ECO:0000313" key="6">
    <source>
        <dbReference type="EMBL" id="KAK7874269.1"/>
    </source>
</evidence>
<evidence type="ECO:0000256" key="1">
    <source>
        <dbReference type="ARBA" id="ARBA00023157"/>
    </source>
</evidence>
<accession>A0AAN9WU17</accession>
<evidence type="ECO:0000313" key="7">
    <source>
        <dbReference type="Proteomes" id="UP001378592"/>
    </source>
</evidence>
<reference evidence="6 7" key="1">
    <citation type="submission" date="2024-03" db="EMBL/GenBank/DDBJ databases">
        <title>The genome assembly and annotation of the cricket Gryllus longicercus Weissman &amp; Gray.</title>
        <authorList>
            <person name="Szrajer S."/>
            <person name="Gray D."/>
            <person name="Ylla G."/>
        </authorList>
    </citation>
    <scope>NUCLEOTIDE SEQUENCE [LARGE SCALE GENOMIC DNA]</scope>
    <source>
        <strain evidence="6">DAG 2021-001</strain>
        <tissue evidence="6">Whole body minus gut</tissue>
    </source>
</reference>
<dbReference type="InterPro" id="IPR036055">
    <property type="entry name" value="LDL_receptor-like_sf"/>
</dbReference>
<keyword evidence="4" id="KW-1133">Transmembrane helix</keyword>
<feature type="disulfide bond" evidence="2">
    <location>
        <begin position="173"/>
        <end position="185"/>
    </location>
</feature>
<dbReference type="Pfam" id="PF00431">
    <property type="entry name" value="CUB"/>
    <property type="match status" value="1"/>
</dbReference>
<dbReference type="Pfam" id="PF25090">
    <property type="entry name" value="DUF7805"/>
    <property type="match status" value="1"/>
</dbReference>
<dbReference type="Pfam" id="PF00057">
    <property type="entry name" value="Ldl_recept_a"/>
    <property type="match status" value="1"/>
</dbReference>
<dbReference type="Gene3D" id="4.10.400.10">
    <property type="entry name" value="Low-density Lipoprotein Receptor"/>
    <property type="match status" value="2"/>
</dbReference>
<dbReference type="EMBL" id="JAZDUA010000004">
    <property type="protein sequence ID" value="KAK7874269.1"/>
    <property type="molecule type" value="Genomic_DNA"/>
</dbReference>
<keyword evidence="1 2" id="KW-1015">Disulfide bond</keyword>
<dbReference type="PANTHER" id="PTHR47537:SF3">
    <property type="entry name" value="CUB DOMAIN-CONTAINING PROTEIN"/>
    <property type="match status" value="1"/>
</dbReference>
<dbReference type="CDD" id="cd00041">
    <property type="entry name" value="CUB"/>
    <property type="match status" value="1"/>
</dbReference>
<feature type="domain" description="CUB" evidence="5">
    <location>
        <begin position="364"/>
        <end position="512"/>
    </location>
</feature>
<organism evidence="6 7">
    <name type="scientific">Gryllus longicercus</name>
    <dbReference type="NCBI Taxonomy" id="2509291"/>
    <lineage>
        <taxon>Eukaryota</taxon>
        <taxon>Metazoa</taxon>
        <taxon>Ecdysozoa</taxon>
        <taxon>Arthropoda</taxon>
        <taxon>Hexapoda</taxon>
        <taxon>Insecta</taxon>
        <taxon>Pterygota</taxon>
        <taxon>Neoptera</taxon>
        <taxon>Polyneoptera</taxon>
        <taxon>Orthoptera</taxon>
        <taxon>Ensifera</taxon>
        <taxon>Gryllidea</taxon>
        <taxon>Grylloidea</taxon>
        <taxon>Gryllidae</taxon>
        <taxon>Gryllinae</taxon>
        <taxon>Gryllus</taxon>
    </lineage>
</organism>
<dbReference type="PROSITE" id="PS01180">
    <property type="entry name" value="CUB"/>
    <property type="match status" value="1"/>
</dbReference>
<feature type="region of interest" description="Disordered" evidence="3">
    <location>
        <begin position="1236"/>
        <end position="1262"/>
    </location>
</feature>
<protein>
    <recommendedName>
        <fullName evidence="5">CUB domain-containing protein</fullName>
    </recommendedName>
</protein>
<feature type="disulfide bond" evidence="2">
    <location>
        <begin position="180"/>
        <end position="198"/>
    </location>
</feature>
<evidence type="ECO:0000256" key="4">
    <source>
        <dbReference type="SAM" id="Phobius"/>
    </source>
</evidence>
<dbReference type="GO" id="GO:0005886">
    <property type="term" value="C:plasma membrane"/>
    <property type="evidence" value="ECO:0007669"/>
    <property type="project" value="TreeGrafter"/>
</dbReference>
<dbReference type="InterPro" id="IPR000859">
    <property type="entry name" value="CUB_dom"/>
</dbReference>
<evidence type="ECO:0000256" key="2">
    <source>
        <dbReference type="PROSITE-ProRule" id="PRU00124"/>
    </source>
</evidence>
<keyword evidence="4" id="KW-0472">Membrane</keyword>
<comment type="caution">
    <text evidence="2">Lacks conserved residue(s) required for the propagation of feature annotation.</text>
</comment>
<evidence type="ECO:0000256" key="3">
    <source>
        <dbReference type="SAM" id="MobiDB-lite"/>
    </source>
</evidence>
<feature type="compositionally biased region" description="Pro residues" evidence="3">
    <location>
        <begin position="125"/>
        <end position="165"/>
    </location>
</feature>
<dbReference type="PROSITE" id="PS50068">
    <property type="entry name" value="LDLRA_2"/>
    <property type="match status" value="2"/>
</dbReference>
<dbReference type="SMART" id="SM00042">
    <property type="entry name" value="CUB"/>
    <property type="match status" value="1"/>
</dbReference>
<sequence length="1262" mass="132988">MREAAAVAAAAAAALAAATAAAATLLLLAATGGAGAVAVAAAAAAASEAVEAAAAAETAEAAAVAAAAAAAAAEAAAAAAAAAVDAEADAEAAAAVAAAAAATTTAAAESATAAAPAAAGAGPGLGPPPPPPAGPPSSPPPPPPPLSPPLPPPVTAPPPPPVLPPPLARPRGCRASEFLCDTGQCVALDRFCNGADDCGDKSDEPRYCTPCNRTYMGDVGRTYDLEIRRPREDRLPFLCHLNFTAGGGDYGDLVQLTFDTFTVGKFVSFTSEGCPDGHMTIREGGRPDTGGQWCGSAWGYTVYYSETRSLNLTLQLYRLSEQGIGYNFDFKLAYKFLRRGEARLRFGNSTAATWRGELVPGTYCDRVLDRCDSRACRVQSPNYPGVYPRNLTCYYRVEQRAAPRGQHALLAVRQRNSHKIHIKDQIVKYDRSQRVLRVWDQCNLVQDYLTVYDGGSTTDPVLVRLCGGDVVPDIVSSGPSMLLEFHTSPFDNPFHPVPLSYLPGFELEVQVLLVDARSHSYVRDGAHCEFLLSSFDAAWGVLENPRHSLPPNTTCRYHFQGRRRETVWLAFVKYHAASADAAPAAFDPAAPDCNARLRIWDGRIGPDSPGAAPAKTNVSLLGEFCKDESPRLCDHALLSNSTRFTRPCALAESYVSSGPELTLETFLRQGSALYPVSFVLRYEFVDTALEGAPVRGAASACDRVFTSAAAAAAAGAGAGSAAAPGATTAPAAGRFQSPRSVFFYGRGGAQNLSCVLRFEAGPGERVKLTFTRARFGDRACMSRVDARTGRWKCAPLRSKFAAVSRYLGNADAAAELWVAEYPWPGVQLPRDCLCSRLTEPLVINTLTSSVVEVNFTVTFMNITQDFGDFYFEGEYQFLSGADVDGSVCSSKREDRRLRGSSGEIALRSPTTRKVAHVEEKTAPEDLSGGVRCVNHPWLIEPEDTVNNFLYLKIRGFELASRGAGAKCPTLNRIVVYSGLDTREPKVVCPEEGAGGFASVGGGGGGSGGGGGGAGGGWGRPQVVEVFSDGWNRSGSGGGGGNGSEEVPAASNPLLLLAPHARSFVVEFLEREPGSYAVTWMEVSKRPLLTASSSFVMSSINMPDCPYRCPELNACISAALWCDGARHCPSGFDEEDANCAYQLGVPLLYVAIGAAALGALALLIAITAGVKLRQHRRAAAAAERQKHKTAPGHVTRGVVDVADGGPPAHAQLGHPRGPRPHHANHLHINHLHNNGDGVVPVGKRFPPPSAPDDLFLDGKDSLC</sequence>
<proteinExistence type="predicted"/>
<dbReference type="PANTHER" id="PTHR47537">
    <property type="entry name" value="CUBILIN"/>
    <property type="match status" value="1"/>
</dbReference>
<dbReference type="SUPFAM" id="SSF57424">
    <property type="entry name" value="LDL receptor-like module"/>
    <property type="match status" value="1"/>
</dbReference>
<dbReference type="InterPro" id="IPR056707">
    <property type="entry name" value="DUF7805"/>
</dbReference>
<dbReference type="SUPFAM" id="SSF49854">
    <property type="entry name" value="Spermadhesin, CUB domain"/>
    <property type="match status" value="1"/>
</dbReference>
<dbReference type="CDD" id="cd00112">
    <property type="entry name" value="LDLa"/>
    <property type="match status" value="1"/>
</dbReference>
<dbReference type="PROSITE" id="PS01209">
    <property type="entry name" value="LDLRA_1"/>
    <property type="match status" value="1"/>
</dbReference>
<dbReference type="InterPro" id="IPR002172">
    <property type="entry name" value="LDrepeatLR_classA_rpt"/>
</dbReference>
<evidence type="ECO:0000259" key="5">
    <source>
        <dbReference type="PROSITE" id="PS01180"/>
    </source>
</evidence>
<comment type="caution">
    <text evidence="6">The sequence shown here is derived from an EMBL/GenBank/DDBJ whole genome shotgun (WGS) entry which is preliminary data.</text>
</comment>
<dbReference type="Gene3D" id="2.60.120.290">
    <property type="entry name" value="Spermadhesin, CUB domain"/>
    <property type="match status" value="2"/>
</dbReference>
<keyword evidence="7" id="KW-1185">Reference proteome</keyword>
<dbReference type="FunFam" id="2.60.120.290:FF:000065">
    <property type="entry name" value="Uncharacterized protein, isoform E"/>
    <property type="match status" value="1"/>
</dbReference>
<gene>
    <name evidence="6" type="ORF">R5R35_006304</name>
</gene>
<dbReference type="InterPro" id="IPR053207">
    <property type="entry name" value="Non-NMDA_GluR_Accessory"/>
</dbReference>
<feature type="transmembrane region" description="Helical" evidence="4">
    <location>
        <begin position="1146"/>
        <end position="1169"/>
    </location>
</feature>
<name>A0AAN9WU17_9ORTH</name>
<dbReference type="PRINTS" id="PR00261">
    <property type="entry name" value="LDLRECEPTOR"/>
</dbReference>
<dbReference type="InterPro" id="IPR023415">
    <property type="entry name" value="LDLR_class-A_CS"/>
</dbReference>
<keyword evidence="4" id="KW-0812">Transmembrane</keyword>
<dbReference type="InterPro" id="IPR035914">
    <property type="entry name" value="Sperma_CUB_dom_sf"/>
</dbReference>
<dbReference type="SMART" id="SM00192">
    <property type="entry name" value="LDLa"/>
    <property type="match status" value="2"/>
</dbReference>
<dbReference type="AlphaFoldDB" id="A0AAN9WU17"/>
<dbReference type="Proteomes" id="UP001378592">
    <property type="component" value="Unassembled WGS sequence"/>
</dbReference>
<feature type="region of interest" description="Disordered" evidence="3">
    <location>
        <begin position="114"/>
        <end position="165"/>
    </location>
</feature>
<feature type="region of interest" description="Disordered" evidence="3">
    <location>
        <begin position="1204"/>
        <end position="1223"/>
    </location>
</feature>